<evidence type="ECO:0000256" key="5">
    <source>
        <dbReference type="PROSITE-ProRule" id="PRU00221"/>
    </source>
</evidence>
<dbReference type="SUPFAM" id="SSF64076">
    <property type="entry name" value="MTH938-like"/>
    <property type="match status" value="1"/>
</dbReference>
<dbReference type="Gene3D" id="2.130.10.10">
    <property type="entry name" value="YVTN repeat-like/Quinoprotein amine dehydrogenase"/>
    <property type="match status" value="2"/>
</dbReference>
<dbReference type="Pfam" id="PF04430">
    <property type="entry name" value="DUF498"/>
    <property type="match status" value="1"/>
</dbReference>
<name>A0A024GF27_9STRA</name>
<dbReference type="GO" id="GO:0032981">
    <property type="term" value="P:mitochondrial respiratory chain complex I assembly"/>
    <property type="evidence" value="ECO:0007669"/>
    <property type="project" value="InterPro"/>
</dbReference>
<gene>
    <name evidence="8" type="ORF">BN9_063610</name>
</gene>
<dbReference type="InterPro" id="IPR036748">
    <property type="entry name" value="MTH938-like_sf"/>
</dbReference>
<dbReference type="SUPFAM" id="SSF50978">
    <property type="entry name" value="WD40 repeat-like"/>
    <property type="match status" value="1"/>
</dbReference>
<evidence type="ECO:0000256" key="2">
    <source>
        <dbReference type="ARBA" id="ARBA00021776"/>
    </source>
</evidence>
<keyword evidence="9" id="KW-1185">Reference proteome</keyword>
<feature type="compositionally biased region" description="Basic residues" evidence="7">
    <location>
        <begin position="278"/>
        <end position="293"/>
    </location>
</feature>
<dbReference type="CDD" id="cd05125">
    <property type="entry name" value="Mth938_2P1-like"/>
    <property type="match status" value="1"/>
</dbReference>
<feature type="compositionally biased region" description="Polar residues" evidence="7">
    <location>
        <begin position="247"/>
        <end position="257"/>
    </location>
</feature>
<feature type="repeat" description="WD" evidence="5">
    <location>
        <begin position="751"/>
        <end position="792"/>
    </location>
</feature>
<protein>
    <recommendedName>
        <fullName evidence="2">NADH dehydrogenase [ubiquinone] 1 alpha subcomplex assembly factor 3</fullName>
    </recommendedName>
</protein>
<feature type="compositionally biased region" description="Basic and acidic residues" evidence="7">
    <location>
        <begin position="502"/>
        <end position="511"/>
    </location>
</feature>
<accession>A0A024GF27</accession>
<feature type="region of interest" description="Disordered" evidence="7">
    <location>
        <begin position="244"/>
        <end position="322"/>
    </location>
</feature>
<feature type="repeat" description="WD" evidence="5">
    <location>
        <begin position="573"/>
        <end position="606"/>
    </location>
</feature>
<proteinExistence type="inferred from homology"/>
<evidence type="ECO:0000256" key="3">
    <source>
        <dbReference type="ARBA" id="ARBA00023128"/>
    </source>
</evidence>
<feature type="region of interest" description="Disordered" evidence="7">
    <location>
        <begin position="338"/>
        <end position="398"/>
    </location>
</feature>
<dbReference type="PROSITE" id="PS50082">
    <property type="entry name" value="WD_REPEATS_2"/>
    <property type="match status" value="2"/>
</dbReference>
<dbReference type="InterPro" id="IPR036322">
    <property type="entry name" value="WD40_repeat_dom_sf"/>
</dbReference>
<dbReference type="InterPro" id="IPR001680">
    <property type="entry name" value="WD40_rpt"/>
</dbReference>
<keyword evidence="3" id="KW-0496">Mitochondrion</keyword>
<dbReference type="InterPro" id="IPR015943">
    <property type="entry name" value="WD40/YVTN_repeat-like_dom_sf"/>
</dbReference>
<reference evidence="8 9" key="1">
    <citation type="submission" date="2012-05" db="EMBL/GenBank/DDBJ databases">
        <title>Recombination and specialization in a pathogen metapopulation.</title>
        <authorList>
            <person name="Gardiner A."/>
            <person name="Kemen E."/>
            <person name="Schultz-Larsen T."/>
            <person name="MacLean D."/>
            <person name="Van Oosterhout C."/>
            <person name="Jones J.D.G."/>
        </authorList>
    </citation>
    <scope>NUCLEOTIDE SEQUENCE [LARGE SCALE GENOMIC DNA]</scope>
    <source>
        <strain evidence="8 9">Ac Nc2</strain>
    </source>
</reference>
<evidence type="ECO:0000256" key="6">
    <source>
        <dbReference type="SAM" id="Coils"/>
    </source>
</evidence>
<dbReference type="AlphaFoldDB" id="A0A024GF27"/>
<sequence>MLRLYPTIFGLGRNRCGLSRRWINYGHDLHSEMMFGTDKVSISEYDEGGFVINNINMRGAVAVFPTIAMLWKPNCLREITKQSMQIFTVTEPPIELLLLGCGEQIQHDLDPTVRDYLKRNGIVVEFLDSANACATFNILNAEDRRIAAALLPCEPLGHKTTEKRLQFALKVPIDRVQAISLHIRHAMARERYAASDEFGRNFTLSKSDFDSTNALLRKRNNEYPIPNHSRSVYTQGARQRTHFYDTVDSQAPQVYRSNSRKRPHSVSRFSQGRDHSEYRHHRRNRSQSRSRSRPRNDERMQSSSGPSRSHATSLHASKKMENIDEKIPAIEADAPKLSLKVKEQKDSNMSAKKKKENIIKSKTSSPFASEGKGDRKQTRSPKVKRKRNGASNTTSPLSVPLLETELEAARKKLSLAKEQFDTIRKNVTELEQQMSAKHYEIKDIELVMKGLQDRQQLQKQFISSQNSTESKTHLRRDSFLHAAFPHEQEMHPLPPAIITDPETPKKPETPSRRKPSPLIKKRQVESKAISDIKIKIKHAPRASNCSNSKRKDHFWGTIKTPDLLPHTRISTIPDGSTRKLRTLEFNPVKPDIFATSSDDGSVNLWNYQPSIQQIDKLVSFAPSSFREELPAAESMAWSLDGDRLALAFRDPLPNPITGYGEFCIVRLHQLAIPDDPTEQLAIPTDRIIRKQSNSQSRGISAIAWVPSGRGHHDTRGIITACPNHSVHMWQQPEPSASLIDNASDWKDTFLHEGHRNEIRSLCVHSQGQAVYTGGSDGLVIRYDFHTGMHSSILKRRQSCSIGKINCILEHPLNPNLLLISSVEPCVQSIFLHDIRESYADKQQASSITINVMKEVDARSLSKYVVPRWAFDGFRVSCGSTSGKVHLWDLRAHSDGSQKGLPHQSIQVHRKSV</sequence>
<feature type="region of interest" description="Disordered" evidence="7">
    <location>
        <begin position="492"/>
        <end position="526"/>
    </location>
</feature>
<dbReference type="Pfam" id="PF00400">
    <property type="entry name" value="WD40"/>
    <property type="match status" value="1"/>
</dbReference>
<evidence type="ECO:0000313" key="8">
    <source>
        <dbReference type="EMBL" id="CCI45464.1"/>
    </source>
</evidence>
<dbReference type="PANTHER" id="PTHR47232">
    <property type="entry name" value="TRANSDUCIN FAMILY PROTEIN / WD-40 REPEAT FAMILY PROTEIN"/>
    <property type="match status" value="1"/>
</dbReference>
<feature type="compositionally biased region" description="Basic residues" evidence="7">
    <location>
        <begin position="378"/>
        <end position="388"/>
    </location>
</feature>
<dbReference type="Proteomes" id="UP000053237">
    <property type="component" value="Unassembled WGS sequence"/>
</dbReference>
<comment type="caution">
    <text evidence="8">The sequence shown here is derived from an EMBL/GenBank/DDBJ whole genome shotgun (WGS) entry which is preliminary data.</text>
</comment>
<feature type="compositionally biased region" description="Polar residues" evidence="7">
    <location>
        <begin position="301"/>
        <end position="315"/>
    </location>
</feature>
<dbReference type="SMART" id="SM00320">
    <property type="entry name" value="WD40"/>
    <property type="match status" value="3"/>
</dbReference>
<dbReference type="InterPro" id="IPR034095">
    <property type="entry name" value="NDUF3"/>
</dbReference>
<dbReference type="Gene3D" id="3.40.1230.10">
    <property type="entry name" value="MTH938-like"/>
    <property type="match status" value="1"/>
</dbReference>
<dbReference type="PANTHER" id="PTHR47232:SF1">
    <property type="entry name" value="TRANSDUCIN FAMILY PROTEIN _ WD-40 REPEAT FAMILY PROTEIN"/>
    <property type="match status" value="1"/>
</dbReference>
<dbReference type="OrthoDB" id="1897642at2759"/>
<comment type="subcellular location">
    <subcellularLocation>
        <location evidence="1">Mitochondrion</location>
    </subcellularLocation>
</comment>
<dbReference type="InParanoid" id="A0A024GF27"/>
<dbReference type="EMBL" id="CAIX01000099">
    <property type="protein sequence ID" value="CCI45464.1"/>
    <property type="molecule type" value="Genomic_DNA"/>
</dbReference>
<keyword evidence="5" id="KW-0853">WD repeat</keyword>
<feature type="compositionally biased region" description="Basic residues" evidence="7">
    <location>
        <begin position="512"/>
        <end position="521"/>
    </location>
</feature>
<evidence type="ECO:0000256" key="7">
    <source>
        <dbReference type="SAM" id="MobiDB-lite"/>
    </source>
</evidence>
<feature type="coiled-coil region" evidence="6">
    <location>
        <begin position="399"/>
        <end position="433"/>
    </location>
</feature>
<dbReference type="GO" id="GO:0005739">
    <property type="term" value="C:mitochondrion"/>
    <property type="evidence" value="ECO:0007669"/>
    <property type="project" value="UniProtKB-SubCell"/>
</dbReference>
<dbReference type="STRING" id="65357.A0A024GF27"/>
<dbReference type="InterPro" id="IPR007523">
    <property type="entry name" value="NDUFAF3/AAMDC"/>
</dbReference>
<evidence type="ECO:0000313" key="9">
    <source>
        <dbReference type="Proteomes" id="UP000053237"/>
    </source>
</evidence>
<organism evidence="8 9">
    <name type="scientific">Albugo candida</name>
    <dbReference type="NCBI Taxonomy" id="65357"/>
    <lineage>
        <taxon>Eukaryota</taxon>
        <taxon>Sar</taxon>
        <taxon>Stramenopiles</taxon>
        <taxon>Oomycota</taxon>
        <taxon>Peronosporomycetes</taxon>
        <taxon>Albuginales</taxon>
        <taxon>Albuginaceae</taxon>
        <taxon>Albugo</taxon>
    </lineage>
</organism>
<comment type="similarity">
    <text evidence="4">Belongs to the NDUFAF3 family.</text>
</comment>
<evidence type="ECO:0000256" key="1">
    <source>
        <dbReference type="ARBA" id="ARBA00004173"/>
    </source>
</evidence>
<evidence type="ECO:0000256" key="4">
    <source>
        <dbReference type="ARBA" id="ARBA00049984"/>
    </source>
</evidence>
<keyword evidence="6" id="KW-0175">Coiled coil</keyword>